<dbReference type="SMART" id="SM00255">
    <property type="entry name" value="TIR"/>
    <property type="match status" value="1"/>
</dbReference>
<comment type="subcellular location">
    <subcellularLocation>
        <location evidence="1">Membrane</location>
        <topology evidence="1">Peripheral membrane protein</topology>
    </subcellularLocation>
</comment>
<keyword evidence="4" id="KW-0175">Coiled coil</keyword>
<dbReference type="Gene3D" id="3.40.50.10140">
    <property type="entry name" value="Toll/interleukin-1 receptor homology (TIR) domain"/>
    <property type="match status" value="1"/>
</dbReference>
<feature type="transmembrane region" description="Helical" evidence="6">
    <location>
        <begin position="453"/>
        <end position="475"/>
    </location>
</feature>
<dbReference type="AlphaFoldDB" id="A0A2G2XZ55"/>
<evidence type="ECO:0000256" key="2">
    <source>
        <dbReference type="ARBA" id="ARBA00022614"/>
    </source>
</evidence>
<evidence type="ECO:0000313" key="8">
    <source>
        <dbReference type="EMBL" id="PHT62787.1"/>
    </source>
</evidence>
<evidence type="ECO:0000256" key="4">
    <source>
        <dbReference type="ARBA" id="ARBA00023054"/>
    </source>
</evidence>
<comment type="caution">
    <text evidence="8">The sequence shown here is derived from an EMBL/GenBank/DDBJ whole genome shotgun (WGS) entry which is preliminary data.</text>
</comment>
<dbReference type="InterPro" id="IPR002182">
    <property type="entry name" value="NB-ARC"/>
</dbReference>
<dbReference type="InterPro" id="IPR042197">
    <property type="entry name" value="Apaf_helical"/>
</dbReference>
<dbReference type="GO" id="GO:0016020">
    <property type="term" value="C:membrane"/>
    <property type="evidence" value="ECO:0007669"/>
    <property type="project" value="UniProtKB-SubCell"/>
</dbReference>
<dbReference type="FunFam" id="3.40.50.10140:FF:000007">
    <property type="entry name" value="Disease resistance protein (TIR-NBS-LRR class)"/>
    <property type="match status" value="1"/>
</dbReference>
<dbReference type="GO" id="GO:0007165">
    <property type="term" value="P:signal transduction"/>
    <property type="evidence" value="ECO:0007669"/>
    <property type="project" value="InterPro"/>
</dbReference>
<dbReference type="Gene3D" id="1.10.8.430">
    <property type="entry name" value="Helical domain of apoptotic protease-activating factors"/>
    <property type="match status" value="1"/>
</dbReference>
<keyword evidence="6" id="KW-1133">Transmembrane helix</keyword>
<dbReference type="InterPro" id="IPR000157">
    <property type="entry name" value="TIR_dom"/>
</dbReference>
<dbReference type="PANTHER" id="PTHR11017:SF479">
    <property type="entry name" value="DISEASE RESISTANCE PROTEIN (TIR-NBS-LRR CLASS) FAMILY"/>
    <property type="match status" value="1"/>
</dbReference>
<dbReference type="EMBL" id="AYRZ02000060">
    <property type="protein sequence ID" value="PHT62787.1"/>
    <property type="molecule type" value="Genomic_DNA"/>
</dbReference>
<evidence type="ECO:0000256" key="5">
    <source>
        <dbReference type="ARBA" id="ARBA00023136"/>
    </source>
</evidence>
<proteinExistence type="predicted"/>
<organism evidence="8 9">
    <name type="scientific">Capsicum annuum</name>
    <name type="common">Capsicum pepper</name>
    <dbReference type="NCBI Taxonomy" id="4072"/>
    <lineage>
        <taxon>Eukaryota</taxon>
        <taxon>Viridiplantae</taxon>
        <taxon>Streptophyta</taxon>
        <taxon>Embryophyta</taxon>
        <taxon>Tracheophyta</taxon>
        <taxon>Spermatophyta</taxon>
        <taxon>Magnoliopsida</taxon>
        <taxon>eudicotyledons</taxon>
        <taxon>Gunneridae</taxon>
        <taxon>Pentapetalae</taxon>
        <taxon>asterids</taxon>
        <taxon>lamiids</taxon>
        <taxon>Solanales</taxon>
        <taxon>Solanaceae</taxon>
        <taxon>Solanoideae</taxon>
        <taxon>Capsiceae</taxon>
        <taxon>Capsicum</taxon>
    </lineage>
</organism>
<keyword evidence="3" id="KW-0520">NAD</keyword>
<dbReference type="GO" id="GO:0005524">
    <property type="term" value="F:ATP binding"/>
    <property type="evidence" value="ECO:0007669"/>
    <property type="project" value="UniProtKB-KW"/>
</dbReference>
<keyword evidence="5 6" id="KW-0472">Membrane</keyword>
<reference evidence="8 9" key="2">
    <citation type="journal article" date="2017" name="Genome Biol.">
        <title>New reference genome sequences of hot pepper reveal the massive evolution of plant disease-resistance genes by retroduplication.</title>
        <authorList>
            <person name="Kim S."/>
            <person name="Park J."/>
            <person name="Yeom S.I."/>
            <person name="Kim Y.M."/>
            <person name="Seo E."/>
            <person name="Kim K.T."/>
            <person name="Kim M.S."/>
            <person name="Lee J.M."/>
            <person name="Cheong K."/>
            <person name="Shin H.S."/>
            <person name="Kim S.B."/>
            <person name="Han K."/>
            <person name="Lee J."/>
            <person name="Park M."/>
            <person name="Lee H.A."/>
            <person name="Lee H.Y."/>
            <person name="Lee Y."/>
            <person name="Oh S."/>
            <person name="Lee J.H."/>
            <person name="Choi E."/>
            <person name="Choi E."/>
            <person name="Lee S.E."/>
            <person name="Jeon J."/>
            <person name="Kim H."/>
            <person name="Choi G."/>
            <person name="Song H."/>
            <person name="Lee J."/>
            <person name="Lee S.C."/>
            <person name="Kwon J.K."/>
            <person name="Lee H.Y."/>
            <person name="Koo N."/>
            <person name="Hong Y."/>
            <person name="Kim R.W."/>
            <person name="Kang W.H."/>
            <person name="Huh J.H."/>
            <person name="Kang B.C."/>
            <person name="Yang T.J."/>
            <person name="Lee Y.H."/>
            <person name="Bennetzen J.L."/>
            <person name="Choi D."/>
        </authorList>
    </citation>
    <scope>NUCLEOTIDE SEQUENCE [LARGE SCALE GENOMIC DNA]</scope>
    <source>
        <strain evidence="9">cv. CM334</strain>
    </source>
</reference>
<dbReference type="SUPFAM" id="SSF52200">
    <property type="entry name" value="Toll/Interleukin receptor TIR domain"/>
    <property type="match status" value="1"/>
</dbReference>
<dbReference type="PRINTS" id="PR00364">
    <property type="entry name" value="DISEASERSIST"/>
</dbReference>
<dbReference type="Gramene" id="PHT62787">
    <property type="protein sequence ID" value="PHT62787"/>
    <property type="gene ID" value="T459_33363"/>
</dbReference>
<name>A0A2G2XZ55_CAPAN</name>
<protein>
    <recommendedName>
        <fullName evidence="7">TIR domain-containing protein</fullName>
    </recommendedName>
</protein>
<dbReference type="GO" id="GO:0043531">
    <property type="term" value="F:ADP binding"/>
    <property type="evidence" value="ECO:0007669"/>
    <property type="project" value="InterPro"/>
</dbReference>
<evidence type="ECO:0000259" key="7">
    <source>
        <dbReference type="PROSITE" id="PS50104"/>
    </source>
</evidence>
<dbReference type="InterPro" id="IPR044974">
    <property type="entry name" value="Disease_R_plants"/>
</dbReference>
<sequence length="528" mass="59619">MNIQLVEGESSTSSMNIQLVEGESSTSSQTQWSYDVFLSFRGEDTRNNFTGHLYTRLCQVGVNTFIDDEELRKGDVISTKLEKAIEDSRISIIVFSKSYASSSWCLDELVKILECKEQLKQTVLPIFYDVDPSHVRKQTGEFGKAFVMLKERSFTDERVEKWRAALTEAAKLSGWDSQHVAGGHESKCIESIIKQVLQEVNQTPLDVASYPVGLDSRIEHIELLLQSGCEDEVRMVGIYGVGGIGKTTLAKAVFNRLFQQFDSSCFLSDIGSKVEELGLVKVQEKLLHQILKRMDFEVGSVAEGVNLIKARLGSKKVLIVLDDVDHKSQLESLARERSWFGSGSLIIITTRNKQLLSGLGANERYETKILNYNEAMQLFSWHAFQTPFPPHDYVNLAQDIIEYSGGLPLALVTLGSRLQGRSIEEWRYEANKLRGAQERAIPHLDIQKTLDTIGLIVILKTVVSLILMSVVYFFFFRSFSFVSSSTRSMDFPQRQSQPSNWGFVRTLNGQTVTEPRFLLRGLKSIYTN</sequence>
<evidence type="ECO:0000256" key="1">
    <source>
        <dbReference type="ARBA" id="ARBA00004170"/>
    </source>
</evidence>
<dbReference type="GO" id="GO:0006952">
    <property type="term" value="P:defense response"/>
    <property type="evidence" value="ECO:0007669"/>
    <property type="project" value="InterPro"/>
</dbReference>
<dbReference type="PROSITE" id="PS50104">
    <property type="entry name" value="TIR"/>
    <property type="match status" value="1"/>
</dbReference>
<dbReference type="InterPro" id="IPR027417">
    <property type="entry name" value="P-loop_NTPase"/>
</dbReference>
<keyword evidence="9" id="KW-1185">Reference proteome</keyword>
<evidence type="ECO:0000313" key="9">
    <source>
        <dbReference type="Proteomes" id="UP000222542"/>
    </source>
</evidence>
<gene>
    <name evidence="8" type="ORF">T459_33363</name>
</gene>
<dbReference type="PANTHER" id="PTHR11017">
    <property type="entry name" value="LEUCINE-RICH REPEAT-CONTAINING PROTEIN"/>
    <property type="match status" value="1"/>
</dbReference>
<dbReference type="Proteomes" id="UP000222542">
    <property type="component" value="Unassembled WGS sequence"/>
</dbReference>
<reference evidence="8 9" key="1">
    <citation type="journal article" date="2014" name="Nat. Genet.">
        <title>Genome sequence of the hot pepper provides insights into the evolution of pungency in Capsicum species.</title>
        <authorList>
            <person name="Kim S."/>
            <person name="Park M."/>
            <person name="Yeom S.I."/>
            <person name="Kim Y.M."/>
            <person name="Lee J.M."/>
            <person name="Lee H.A."/>
            <person name="Seo E."/>
            <person name="Choi J."/>
            <person name="Cheong K."/>
            <person name="Kim K.T."/>
            <person name="Jung K."/>
            <person name="Lee G.W."/>
            <person name="Oh S.K."/>
            <person name="Bae C."/>
            <person name="Kim S.B."/>
            <person name="Lee H.Y."/>
            <person name="Kim S.Y."/>
            <person name="Kim M.S."/>
            <person name="Kang B.C."/>
            <person name="Jo Y.D."/>
            <person name="Yang H.B."/>
            <person name="Jeong H.J."/>
            <person name="Kang W.H."/>
            <person name="Kwon J.K."/>
            <person name="Shin C."/>
            <person name="Lim J.Y."/>
            <person name="Park J.H."/>
            <person name="Huh J.H."/>
            <person name="Kim J.S."/>
            <person name="Kim B.D."/>
            <person name="Cohen O."/>
            <person name="Paran I."/>
            <person name="Suh M.C."/>
            <person name="Lee S.B."/>
            <person name="Kim Y.K."/>
            <person name="Shin Y."/>
            <person name="Noh S.J."/>
            <person name="Park J."/>
            <person name="Seo Y.S."/>
            <person name="Kwon S.Y."/>
            <person name="Kim H.A."/>
            <person name="Park J.M."/>
            <person name="Kim H.J."/>
            <person name="Choi S.B."/>
            <person name="Bosland P.W."/>
            <person name="Reeves G."/>
            <person name="Jo S.H."/>
            <person name="Lee B.W."/>
            <person name="Cho H.T."/>
            <person name="Choi H.S."/>
            <person name="Lee M.S."/>
            <person name="Yu Y."/>
            <person name="Do Choi Y."/>
            <person name="Park B.S."/>
            <person name="van Deynze A."/>
            <person name="Ashrafi H."/>
            <person name="Hill T."/>
            <person name="Kim W.T."/>
            <person name="Pai H.S."/>
            <person name="Ahn H.K."/>
            <person name="Yeam I."/>
            <person name="Giovannoni J.J."/>
            <person name="Rose J.K."/>
            <person name="Sorensen I."/>
            <person name="Lee S.J."/>
            <person name="Kim R.W."/>
            <person name="Choi I.Y."/>
            <person name="Choi B.S."/>
            <person name="Lim J.S."/>
            <person name="Lee Y.H."/>
            <person name="Choi D."/>
        </authorList>
    </citation>
    <scope>NUCLEOTIDE SEQUENCE [LARGE SCALE GENOMIC DNA]</scope>
    <source>
        <strain evidence="9">cv. CM334</strain>
    </source>
</reference>
<keyword evidence="2" id="KW-0433">Leucine-rich repeat</keyword>
<evidence type="ECO:0000256" key="6">
    <source>
        <dbReference type="SAM" id="Phobius"/>
    </source>
</evidence>
<keyword evidence="6" id="KW-0812">Transmembrane</keyword>
<evidence type="ECO:0000256" key="3">
    <source>
        <dbReference type="ARBA" id="ARBA00023027"/>
    </source>
</evidence>
<dbReference type="Gene3D" id="3.40.50.300">
    <property type="entry name" value="P-loop containing nucleotide triphosphate hydrolases"/>
    <property type="match status" value="1"/>
</dbReference>
<feature type="domain" description="TIR" evidence="7">
    <location>
        <begin position="32"/>
        <end position="200"/>
    </location>
</feature>
<dbReference type="SUPFAM" id="SSF52540">
    <property type="entry name" value="P-loop containing nucleoside triphosphate hydrolases"/>
    <property type="match status" value="1"/>
</dbReference>
<accession>A0A2G2XZ55</accession>
<dbReference type="Pfam" id="PF01582">
    <property type="entry name" value="TIR"/>
    <property type="match status" value="1"/>
</dbReference>
<dbReference type="InterPro" id="IPR035897">
    <property type="entry name" value="Toll_tir_struct_dom_sf"/>
</dbReference>
<dbReference type="OMA" id="FAGHEYH"/>
<dbReference type="Pfam" id="PF00931">
    <property type="entry name" value="NB-ARC"/>
    <property type="match status" value="1"/>
</dbReference>